<evidence type="ECO:0000256" key="7">
    <source>
        <dbReference type="ARBA" id="ARBA00035190"/>
    </source>
</evidence>
<dbReference type="Pfam" id="PF11788">
    <property type="entry name" value="MRP-L46"/>
    <property type="match status" value="1"/>
</dbReference>
<evidence type="ECO:0000256" key="4">
    <source>
        <dbReference type="ARBA" id="ARBA00022980"/>
    </source>
</evidence>
<evidence type="ECO:0000256" key="2">
    <source>
        <dbReference type="ARBA" id="ARBA00009070"/>
    </source>
</evidence>
<evidence type="ECO:0000313" key="11">
    <source>
        <dbReference type="Proteomes" id="UP001305779"/>
    </source>
</evidence>
<keyword evidence="5" id="KW-0496">Mitochondrion</keyword>
<evidence type="ECO:0000256" key="3">
    <source>
        <dbReference type="ARBA" id="ARBA00022946"/>
    </source>
</evidence>
<dbReference type="Gene3D" id="3.90.79.10">
    <property type="entry name" value="Nucleoside Triphosphate Pyrophosphohydrolase"/>
    <property type="match status" value="1"/>
</dbReference>
<comment type="subcellular location">
    <subcellularLocation>
        <location evidence="1">Mitochondrion</location>
    </subcellularLocation>
</comment>
<keyword evidence="4" id="KW-0689">Ribosomal protein</keyword>
<dbReference type="EMBL" id="JAXOVC010000004">
    <property type="protein sequence ID" value="KAK4502497.1"/>
    <property type="molecule type" value="Genomic_DNA"/>
</dbReference>
<organism evidence="10 11">
    <name type="scientific">Zasmidium cellare</name>
    <name type="common">Wine cellar mold</name>
    <name type="synonym">Racodium cellare</name>
    <dbReference type="NCBI Taxonomy" id="395010"/>
    <lineage>
        <taxon>Eukaryota</taxon>
        <taxon>Fungi</taxon>
        <taxon>Dikarya</taxon>
        <taxon>Ascomycota</taxon>
        <taxon>Pezizomycotina</taxon>
        <taxon>Dothideomycetes</taxon>
        <taxon>Dothideomycetidae</taxon>
        <taxon>Mycosphaerellales</taxon>
        <taxon>Mycosphaerellaceae</taxon>
        <taxon>Zasmidium</taxon>
    </lineage>
</organism>
<evidence type="ECO:0000256" key="5">
    <source>
        <dbReference type="ARBA" id="ARBA00023128"/>
    </source>
</evidence>
<gene>
    <name evidence="10" type="ORF">PRZ48_005922</name>
</gene>
<dbReference type="PANTHER" id="PTHR13124:SF12">
    <property type="entry name" value="LARGE RIBOSOMAL SUBUNIT PROTEIN ML46"/>
    <property type="match status" value="1"/>
</dbReference>
<evidence type="ECO:0000256" key="1">
    <source>
        <dbReference type="ARBA" id="ARBA00004173"/>
    </source>
</evidence>
<protein>
    <recommendedName>
        <fullName evidence="7">Large ribosomal subunit protein mL46</fullName>
    </recommendedName>
</protein>
<feature type="region of interest" description="Disordered" evidence="8">
    <location>
        <begin position="35"/>
        <end position="68"/>
    </location>
</feature>
<feature type="region of interest" description="Disordered" evidence="8">
    <location>
        <begin position="177"/>
        <end position="221"/>
    </location>
</feature>
<evidence type="ECO:0000259" key="9">
    <source>
        <dbReference type="Pfam" id="PF11788"/>
    </source>
</evidence>
<keyword evidence="6" id="KW-0687">Ribonucleoprotein</keyword>
<proteinExistence type="inferred from homology"/>
<comment type="similarity">
    <text evidence="2">Belongs to the mitochondrion-specific ribosomal protein mL46 family.</text>
</comment>
<comment type="caution">
    <text evidence="10">The sequence shown here is derived from an EMBL/GenBank/DDBJ whole genome shotgun (WGS) entry which is preliminary data.</text>
</comment>
<name>A0ABR0ELX3_ZASCE</name>
<dbReference type="Proteomes" id="UP001305779">
    <property type="component" value="Unassembled WGS sequence"/>
</dbReference>
<feature type="domain" description="Large ribosomal subunit protein mL46 N-terminal" evidence="9">
    <location>
        <begin position="73"/>
        <end position="228"/>
    </location>
</feature>
<dbReference type="InterPro" id="IPR033650">
    <property type="entry name" value="Ribosomal_mL46_NUDIX"/>
</dbReference>
<dbReference type="PANTHER" id="PTHR13124">
    <property type="entry name" value="39S RIBOSOMAL PROTEIN L46, MITOCHONDRIAL PRECURSOR-RELATED"/>
    <property type="match status" value="1"/>
</dbReference>
<accession>A0ABR0ELX3</accession>
<dbReference type="InterPro" id="IPR040008">
    <property type="entry name" value="Ribosomal_mL46"/>
</dbReference>
<evidence type="ECO:0000256" key="8">
    <source>
        <dbReference type="SAM" id="MobiDB-lite"/>
    </source>
</evidence>
<keyword evidence="3" id="KW-0809">Transit peptide</keyword>
<evidence type="ECO:0000256" key="6">
    <source>
        <dbReference type="ARBA" id="ARBA00023274"/>
    </source>
</evidence>
<dbReference type="CDD" id="cd04661">
    <property type="entry name" value="NUDIX_MRP_L46"/>
    <property type="match status" value="1"/>
</dbReference>
<dbReference type="InterPro" id="IPR021757">
    <property type="entry name" value="Ribosomal_mL46_N"/>
</dbReference>
<keyword evidence="11" id="KW-1185">Reference proteome</keyword>
<evidence type="ECO:0000313" key="10">
    <source>
        <dbReference type="EMBL" id="KAK4502497.1"/>
    </source>
</evidence>
<reference evidence="10 11" key="1">
    <citation type="journal article" date="2023" name="G3 (Bethesda)">
        <title>A chromosome-level genome assembly of Zasmidium syzygii isolated from banana leaves.</title>
        <authorList>
            <person name="van Westerhoven A.C."/>
            <person name="Mehrabi R."/>
            <person name="Talebi R."/>
            <person name="Steentjes M.B.F."/>
            <person name="Corcolon B."/>
            <person name="Chong P.A."/>
            <person name="Kema G.H.J."/>
            <person name="Seidl M.F."/>
        </authorList>
    </citation>
    <scope>NUCLEOTIDE SEQUENCE [LARGE SCALE GENOMIC DNA]</scope>
    <source>
        <strain evidence="10 11">P124</strain>
    </source>
</reference>
<sequence length="381" mass="43166">MNAGQQSARRIASQNALSRDTVCISCRHRLASHASRRHASAATAAVAEEPPRTQTNPSNPPVTATGPKKAFQLKCSPVLSRPPVITRELTSFEKAFFLYQKRLNERLALPFTRYFYTKKETPGDIEWKRKRSLRRGTAARDIGAYNAYDDEKWNDEVLVGSKLGDPEDITERLILDAEGKDITEGEPQGDAETGGETISGDARAGEGSQKPVAEVNVERPASRITEADEQNDVKSLNRKLDRSLYLLVQNKDGQWRFPEDRVYGRENLHQAAERILLQAGGINMNTWVLANHPIGHYVNAFKSPILSKILPNRLVRTSRELEQEEYGEKVFFLKSRILAGQADLSQNEYKDKDFSWLAKEEVEKVVSKHYWSQIRNMLTER</sequence>